<dbReference type="Gene3D" id="3.40.50.300">
    <property type="entry name" value="P-loop containing nucleotide triphosphate hydrolases"/>
    <property type="match status" value="1"/>
</dbReference>
<dbReference type="OrthoDB" id="9787227at2"/>
<evidence type="ECO:0000256" key="2">
    <source>
        <dbReference type="ARBA" id="ARBA00022741"/>
    </source>
</evidence>
<dbReference type="EMBL" id="AATQ01000019">
    <property type="protein sequence ID" value="EAU46013.1"/>
    <property type="molecule type" value="Genomic_DNA"/>
</dbReference>
<reference evidence="5 6" key="1">
    <citation type="journal article" date="2010" name="J. Bacteriol.">
        <title>Genome sequences of Pelagibaca bermudensis HTCC2601T and Maritimibacter alkaliphilus HTCC2654T, the type strains of two marine Roseobacter genera.</title>
        <authorList>
            <person name="Thrash J.C."/>
            <person name="Cho J.C."/>
            <person name="Ferriera S."/>
            <person name="Johnson J."/>
            <person name="Vergin K.L."/>
            <person name="Giovannoni S.J."/>
        </authorList>
    </citation>
    <scope>NUCLEOTIDE SEQUENCE [LARGE SCALE GENOMIC DNA]</scope>
    <source>
        <strain evidence="6">DSM 26914 / JCM 13377 / KCTC 12554 / HTCC2601</strain>
    </source>
</reference>
<comment type="similarity">
    <text evidence="1">Belongs to the ABC transporter superfamily.</text>
</comment>
<keyword evidence="2" id="KW-0547">Nucleotide-binding</keyword>
<evidence type="ECO:0000313" key="5">
    <source>
        <dbReference type="EMBL" id="EAU46013.1"/>
    </source>
</evidence>
<keyword evidence="6" id="KW-1185">Reference proteome</keyword>
<dbReference type="SUPFAM" id="SSF52540">
    <property type="entry name" value="P-loop containing nucleoside triphosphate hydrolases"/>
    <property type="match status" value="1"/>
</dbReference>
<dbReference type="GeneID" id="92505339"/>
<dbReference type="InterPro" id="IPR003439">
    <property type="entry name" value="ABC_transporter-like_ATP-bd"/>
</dbReference>
<dbReference type="GO" id="GO:0005524">
    <property type="term" value="F:ATP binding"/>
    <property type="evidence" value="ECO:0007669"/>
    <property type="project" value="UniProtKB-KW"/>
</dbReference>
<accession>Q0FP46</accession>
<sequence length="227" mass="24149">MGLPLTISELVVPGGKGRVLLSLPKLELPAGALVGVRGPSGAGKSTLLYALAGLLEAEGSIRWGETELLRLGAERRTRFRADNIGMIFQDFLLFEELDAGANAALTALFRPRRERAAMRLRASKRLSALGLGDHAGRHVSSFSGGERQRVAIARAMAAEAPVLLADEPTASLDRASADRLIDDLVHLARDSGTTLIAVSHDRHLTDRMDRVLTITDGALLGDEATAA</sequence>
<protein>
    <submittedName>
        <fullName evidence="5">ABC transporter, ATP-binding protein</fullName>
    </submittedName>
</protein>
<evidence type="ECO:0000256" key="3">
    <source>
        <dbReference type="ARBA" id="ARBA00022840"/>
    </source>
</evidence>
<name>Q0FP46_SALBH</name>
<dbReference type="SMART" id="SM00382">
    <property type="entry name" value="AAA"/>
    <property type="match status" value="1"/>
</dbReference>
<dbReference type="PROSITE" id="PS50893">
    <property type="entry name" value="ABC_TRANSPORTER_2"/>
    <property type="match status" value="1"/>
</dbReference>
<dbReference type="Pfam" id="PF00005">
    <property type="entry name" value="ABC_tran"/>
    <property type="match status" value="1"/>
</dbReference>
<evidence type="ECO:0000259" key="4">
    <source>
        <dbReference type="PROSITE" id="PS50893"/>
    </source>
</evidence>
<dbReference type="InterPro" id="IPR017871">
    <property type="entry name" value="ABC_transporter-like_CS"/>
</dbReference>
<gene>
    <name evidence="5" type="ORF">R2601_27106</name>
</gene>
<dbReference type="STRING" id="314265.R2601_27106"/>
<evidence type="ECO:0000313" key="6">
    <source>
        <dbReference type="Proteomes" id="UP000006230"/>
    </source>
</evidence>
<dbReference type="GO" id="GO:0005886">
    <property type="term" value="C:plasma membrane"/>
    <property type="evidence" value="ECO:0007669"/>
    <property type="project" value="TreeGrafter"/>
</dbReference>
<dbReference type="AlphaFoldDB" id="Q0FP46"/>
<dbReference type="PANTHER" id="PTHR24220:SF689">
    <property type="entry name" value="LIPOPROTEIN-RELEASING SYSTEM ATP-BINDING PROTEIN LOLD"/>
    <property type="match status" value="1"/>
</dbReference>
<dbReference type="InterPro" id="IPR015854">
    <property type="entry name" value="ABC_transpr_LolD-like"/>
</dbReference>
<keyword evidence="3 5" id="KW-0067">ATP-binding</keyword>
<dbReference type="InterPro" id="IPR003593">
    <property type="entry name" value="AAA+_ATPase"/>
</dbReference>
<dbReference type="PANTHER" id="PTHR24220">
    <property type="entry name" value="IMPORT ATP-BINDING PROTEIN"/>
    <property type="match status" value="1"/>
</dbReference>
<comment type="caution">
    <text evidence="5">The sequence shown here is derived from an EMBL/GenBank/DDBJ whole genome shotgun (WGS) entry which is preliminary data.</text>
</comment>
<dbReference type="PROSITE" id="PS00211">
    <property type="entry name" value="ABC_TRANSPORTER_1"/>
    <property type="match status" value="1"/>
</dbReference>
<dbReference type="HOGENOM" id="CLU_000604_1_22_5"/>
<dbReference type="RefSeq" id="WP_007801279.1">
    <property type="nucleotide sequence ID" value="NZ_DS022276.1"/>
</dbReference>
<evidence type="ECO:0000256" key="1">
    <source>
        <dbReference type="ARBA" id="ARBA00005417"/>
    </source>
</evidence>
<feature type="domain" description="ABC transporter" evidence="4">
    <location>
        <begin position="5"/>
        <end position="227"/>
    </location>
</feature>
<dbReference type="Proteomes" id="UP000006230">
    <property type="component" value="Unassembled WGS sequence"/>
</dbReference>
<dbReference type="GO" id="GO:0016887">
    <property type="term" value="F:ATP hydrolysis activity"/>
    <property type="evidence" value="ECO:0007669"/>
    <property type="project" value="InterPro"/>
</dbReference>
<dbReference type="GO" id="GO:0022857">
    <property type="term" value="F:transmembrane transporter activity"/>
    <property type="evidence" value="ECO:0007669"/>
    <property type="project" value="TreeGrafter"/>
</dbReference>
<proteinExistence type="inferred from homology"/>
<organism evidence="5 6">
    <name type="scientific">Salipiger bermudensis (strain DSM 26914 / JCM 13377 / KCTC 12554 / HTCC2601)</name>
    <name type="common">Pelagibaca bermudensis</name>
    <dbReference type="NCBI Taxonomy" id="314265"/>
    <lineage>
        <taxon>Bacteria</taxon>
        <taxon>Pseudomonadati</taxon>
        <taxon>Pseudomonadota</taxon>
        <taxon>Alphaproteobacteria</taxon>
        <taxon>Rhodobacterales</taxon>
        <taxon>Roseobacteraceae</taxon>
        <taxon>Salipiger</taxon>
    </lineage>
</organism>
<dbReference type="eggNOG" id="COG1136">
    <property type="taxonomic scope" value="Bacteria"/>
</dbReference>
<dbReference type="InterPro" id="IPR027417">
    <property type="entry name" value="P-loop_NTPase"/>
</dbReference>